<dbReference type="InterPro" id="IPR020103">
    <property type="entry name" value="PsdUridine_synth_cat_dom_sf"/>
</dbReference>
<evidence type="ECO:0000313" key="3">
    <source>
        <dbReference type="Proteomes" id="UP001497522"/>
    </source>
</evidence>
<dbReference type="Gene3D" id="3.30.70.580">
    <property type="entry name" value="Pseudouridine synthase I, catalytic domain, N-terminal subdomain"/>
    <property type="match status" value="1"/>
</dbReference>
<gene>
    <name evidence="2" type="ORF">CSSPJE1EN2_LOCUS4263</name>
</gene>
<evidence type="ECO:0000313" key="2">
    <source>
        <dbReference type="EMBL" id="CAK9861268.1"/>
    </source>
</evidence>
<dbReference type="SUPFAM" id="SSF55120">
    <property type="entry name" value="Pseudouridine synthase"/>
    <property type="match status" value="1"/>
</dbReference>
<dbReference type="Proteomes" id="UP001497522">
    <property type="component" value="Chromosome 12"/>
</dbReference>
<proteinExistence type="predicted"/>
<evidence type="ECO:0000256" key="1">
    <source>
        <dbReference type="ARBA" id="ARBA00023235"/>
    </source>
</evidence>
<reference evidence="2" key="1">
    <citation type="submission" date="2024-03" db="EMBL/GenBank/DDBJ databases">
        <authorList>
            <consortium name="ELIXIR-Norway"/>
            <consortium name="Elixir Norway"/>
        </authorList>
    </citation>
    <scope>NUCLEOTIDE SEQUENCE</scope>
</reference>
<name>A0ABP1AFL3_9BRYO</name>
<dbReference type="EMBL" id="OZ023713">
    <property type="protein sequence ID" value="CAK9861268.1"/>
    <property type="molecule type" value="Genomic_DNA"/>
</dbReference>
<keyword evidence="1" id="KW-0413">Isomerase</keyword>
<accession>A0ABP1AFL3</accession>
<organism evidence="2 3">
    <name type="scientific">Sphagnum jensenii</name>
    <dbReference type="NCBI Taxonomy" id="128206"/>
    <lineage>
        <taxon>Eukaryota</taxon>
        <taxon>Viridiplantae</taxon>
        <taxon>Streptophyta</taxon>
        <taxon>Embryophyta</taxon>
        <taxon>Bryophyta</taxon>
        <taxon>Sphagnophytina</taxon>
        <taxon>Sphagnopsida</taxon>
        <taxon>Sphagnales</taxon>
        <taxon>Sphagnaceae</taxon>
        <taxon>Sphagnum</taxon>
    </lineage>
</organism>
<protein>
    <submittedName>
        <fullName evidence="2">Uncharacterized protein</fullName>
    </submittedName>
</protein>
<keyword evidence="3" id="KW-1185">Reference proteome</keyword>
<sequence>MADDKKRVREGDADGGEGMNVVVLTGHDNEEVAMAGVTLVSVSDENTHEGDRDKIETKRARLQEAIVQCSEEAVTALETEVVEDKTLTTREVLIDDHHPCFVEGPAAEDGEEAVQFVPPSQELSENDMDGQEDCEGKAVIKNDKKGMNVPGGRPGKKWKIAMLLAYCGAGYRGMQRNPGAITIEGELEQALFRAQAIAPCNFGDLRKVDWM</sequence>
<dbReference type="InterPro" id="IPR020094">
    <property type="entry name" value="TruA/RsuA/RluB/E/F_N"/>
</dbReference>